<keyword evidence="4 9" id="KW-0812">Transmembrane</keyword>
<evidence type="ECO:0000256" key="8">
    <source>
        <dbReference type="SAM" id="MobiDB-lite"/>
    </source>
</evidence>
<comment type="caution">
    <text evidence="10">The sequence shown here is derived from an EMBL/GenBank/DDBJ whole genome shotgun (WGS) entry which is preliminary data.</text>
</comment>
<evidence type="ECO:0000256" key="9">
    <source>
        <dbReference type="SAM" id="Phobius"/>
    </source>
</evidence>
<comment type="similarity">
    <text evidence="7">Belongs to the glycosyltransferase 87 family.</text>
</comment>
<evidence type="ECO:0000256" key="1">
    <source>
        <dbReference type="ARBA" id="ARBA00004651"/>
    </source>
</evidence>
<evidence type="ECO:0000256" key="5">
    <source>
        <dbReference type="ARBA" id="ARBA00022989"/>
    </source>
</evidence>
<evidence type="ECO:0000256" key="3">
    <source>
        <dbReference type="ARBA" id="ARBA00022679"/>
    </source>
</evidence>
<dbReference type="InterPro" id="IPR016570">
    <property type="entry name" value="UCP010361"/>
</dbReference>
<name>A0ABW1JET7_9ACTN</name>
<keyword evidence="2" id="KW-1003">Cell membrane</keyword>
<evidence type="ECO:0000256" key="2">
    <source>
        <dbReference type="ARBA" id="ARBA00022475"/>
    </source>
</evidence>
<feature type="transmembrane region" description="Helical" evidence="9">
    <location>
        <begin position="52"/>
        <end position="72"/>
    </location>
</feature>
<dbReference type="EMBL" id="JBHSRD010000003">
    <property type="protein sequence ID" value="MFC6007228.1"/>
    <property type="molecule type" value="Genomic_DNA"/>
</dbReference>
<feature type="transmembrane region" description="Helical" evidence="9">
    <location>
        <begin position="429"/>
        <end position="449"/>
    </location>
</feature>
<feature type="transmembrane region" description="Helical" evidence="9">
    <location>
        <begin position="219"/>
        <end position="249"/>
    </location>
</feature>
<gene>
    <name evidence="10" type="ORF">ACFQDO_08805</name>
</gene>
<organism evidence="10 11">
    <name type="scientific">Angustibacter luteus</name>
    <dbReference type="NCBI Taxonomy" id="658456"/>
    <lineage>
        <taxon>Bacteria</taxon>
        <taxon>Bacillati</taxon>
        <taxon>Actinomycetota</taxon>
        <taxon>Actinomycetes</taxon>
        <taxon>Kineosporiales</taxon>
        <taxon>Kineosporiaceae</taxon>
    </lineage>
</organism>
<evidence type="ECO:0000313" key="10">
    <source>
        <dbReference type="EMBL" id="MFC6007228.1"/>
    </source>
</evidence>
<dbReference type="Pfam" id="PF09594">
    <property type="entry name" value="GT87"/>
    <property type="match status" value="1"/>
</dbReference>
<feature type="region of interest" description="Disordered" evidence="8">
    <location>
        <begin position="487"/>
        <end position="535"/>
    </location>
</feature>
<reference evidence="11" key="1">
    <citation type="journal article" date="2019" name="Int. J. Syst. Evol. Microbiol.">
        <title>The Global Catalogue of Microorganisms (GCM) 10K type strain sequencing project: providing services to taxonomists for standard genome sequencing and annotation.</title>
        <authorList>
            <consortium name="The Broad Institute Genomics Platform"/>
            <consortium name="The Broad Institute Genome Sequencing Center for Infectious Disease"/>
            <person name="Wu L."/>
            <person name="Ma J."/>
        </authorList>
    </citation>
    <scope>NUCLEOTIDE SEQUENCE [LARGE SCALE GENOMIC DNA]</scope>
    <source>
        <strain evidence="11">KACC 14249</strain>
    </source>
</reference>
<protein>
    <submittedName>
        <fullName evidence="10">Glycosyltransferase 87 family protein</fullName>
    </submittedName>
</protein>
<feature type="transmembrane region" description="Helical" evidence="9">
    <location>
        <begin position="288"/>
        <end position="307"/>
    </location>
</feature>
<keyword evidence="3" id="KW-0808">Transferase</keyword>
<feature type="transmembrane region" description="Helical" evidence="9">
    <location>
        <begin position="397"/>
        <end position="417"/>
    </location>
</feature>
<dbReference type="RefSeq" id="WP_345716037.1">
    <property type="nucleotide sequence ID" value="NZ_BAABFP010000004.1"/>
</dbReference>
<feature type="compositionally biased region" description="Acidic residues" evidence="8">
    <location>
        <begin position="511"/>
        <end position="526"/>
    </location>
</feature>
<evidence type="ECO:0000256" key="7">
    <source>
        <dbReference type="ARBA" id="ARBA00024033"/>
    </source>
</evidence>
<proteinExistence type="inferred from homology"/>
<evidence type="ECO:0000313" key="11">
    <source>
        <dbReference type="Proteomes" id="UP001596189"/>
    </source>
</evidence>
<keyword evidence="11" id="KW-1185">Reference proteome</keyword>
<feature type="transmembrane region" description="Helical" evidence="9">
    <location>
        <begin position="255"/>
        <end position="276"/>
    </location>
</feature>
<accession>A0ABW1JET7</accession>
<feature type="transmembrane region" description="Helical" evidence="9">
    <location>
        <begin position="149"/>
        <end position="170"/>
    </location>
</feature>
<feature type="transmembrane region" description="Helical" evidence="9">
    <location>
        <begin position="327"/>
        <end position="350"/>
    </location>
</feature>
<feature type="transmembrane region" description="Helical" evidence="9">
    <location>
        <begin position="190"/>
        <end position="212"/>
    </location>
</feature>
<feature type="compositionally biased region" description="Acidic residues" evidence="8">
    <location>
        <begin position="487"/>
        <end position="504"/>
    </location>
</feature>
<evidence type="ECO:0000256" key="6">
    <source>
        <dbReference type="ARBA" id="ARBA00023136"/>
    </source>
</evidence>
<dbReference type="InterPro" id="IPR018584">
    <property type="entry name" value="GT87"/>
</dbReference>
<keyword evidence="5 9" id="KW-1133">Transmembrane helix</keyword>
<evidence type="ECO:0000256" key="4">
    <source>
        <dbReference type="ARBA" id="ARBA00022692"/>
    </source>
</evidence>
<dbReference type="PIRSF" id="PIRSF010361">
    <property type="entry name" value="UCP010361"/>
    <property type="match status" value="1"/>
</dbReference>
<dbReference type="Proteomes" id="UP001596189">
    <property type="component" value="Unassembled WGS sequence"/>
</dbReference>
<sequence>MDTALEASTAPSGTDDVGVIVAPSREDPTVRRFSPVIGGPSGDRVRGGRSGWWTAARVLVVLAMLVLFVGVVEKQHCREQGWTTPDQFFHGCYSDLPLLYETSGIAQGVMPYGHSPGATGLAQPPLTGLLTWAVGTLTPHGPAIERDRWYFDLSTGVIAVLLISLVLLTVASTGRRRPWDASLVALSPLLALSALVSFDLLGITLAAAALLAWGRSRPLLAGVLLGLAITARSYPVVLLLALALVALRAGRWREWLTTAVAALVTVVAVFLPFLVVNADAVKVAYRSWWNSGASYGSLWLLPLSLPSDPKPRWTTKLGLDATRLDPGTVTTLALLGIVLAAAVGFLMTLGAERRPRVAQVAFVVLAVVVITGKAWPVQASLWLLPLAALARPRWRDHLIWAGCEATYFMGVWLYLASQTSANRGLPGSWYSLLVVVRVAGLLWLVAMVVRDARRPELDVVRRLGDDDPLGGPFDGADDAVVVRFGDESDDLGDDLKDDFEDDFEAQPGAEAEADETDVPSPVDDDSLAAPPSRYP</sequence>
<comment type="subcellular location">
    <subcellularLocation>
        <location evidence="1">Cell membrane</location>
        <topology evidence="1">Multi-pass membrane protein</topology>
    </subcellularLocation>
</comment>
<feature type="transmembrane region" description="Helical" evidence="9">
    <location>
        <begin position="357"/>
        <end position="377"/>
    </location>
</feature>
<keyword evidence="6 9" id="KW-0472">Membrane</keyword>